<evidence type="ECO:0000256" key="3">
    <source>
        <dbReference type="RuleBase" id="RU362076"/>
    </source>
</evidence>
<proteinExistence type="inferred from homology"/>
<name>A0A4R1RKG4_HYDET</name>
<evidence type="ECO:0000313" key="6">
    <source>
        <dbReference type="EMBL" id="TCL66546.1"/>
    </source>
</evidence>
<protein>
    <recommendedName>
        <fullName evidence="3">Basal-body rod modification protein FlgD</fullName>
    </recommendedName>
</protein>
<reference evidence="6 7" key="1">
    <citation type="submission" date="2019-03" db="EMBL/GenBank/DDBJ databases">
        <title>Genomic Encyclopedia of Type Strains, Phase IV (KMG-IV): sequencing the most valuable type-strain genomes for metagenomic binning, comparative biology and taxonomic classification.</title>
        <authorList>
            <person name="Goeker M."/>
        </authorList>
    </citation>
    <scope>NUCLEOTIDE SEQUENCE [LARGE SCALE GENOMIC DNA]</scope>
    <source>
        <strain evidence="6 7">LX-B</strain>
    </source>
</reference>
<feature type="compositionally biased region" description="Polar residues" evidence="4">
    <location>
        <begin position="1"/>
        <end position="18"/>
    </location>
</feature>
<sequence>MAVSPVNDSTGVSSTTTRKTGDNLGKDDFLNLLVTQLRNQDPLNPMDDKDTIAQMAQFSALEQMQNLNSAFEMQQASGMIDKDIKAEVQNKNGISEVVYGRVTSVQKTDGVLYLNLSDGRQVKLDEVTKVLGTNGAWQEALTLVGHSVIMSINNGQDYVQVDITDAKTDDNGLIQLIGSDGKKYTMNQVYYVLPDPEETESGN</sequence>
<dbReference type="EMBL" id="SLUN01000015">
    <property type="protein sequence ID" value="TCL66546.1"/>
    <property type="molecule type" value="Genomic_DNA"/>
</dbReference>
<dbReference type="InterPro" id="IPR005648">
    <property type="entry name" value="FlgD"/>
</dbReference>
<dbReference type="InterPro" id="IPR025963">
    <property type="entry name" value="FLgD_Tudor"/>
</dbReference>
<evidence type="ECO:0000256" key="2">
    <source>
        <dbReference type="ARBA" id="ARBA00022795"/>
    </source>
</evidence>
<keyword evidence="2 3" id="KW-1005">Bacterial flagellum biogenesis</keyword>
<accession>A0A4R1RKG4</accession>
<dbReference type="AlphaFoldDB" id="A0A4R1RKG4"/>
<feature type="domain" description="FlgD Tudor-like" evidence="5">
    <location>
        <begin position="74"/>
        <end position="128"/>
    </location>
</feature>
<gene>
    <name evidence="6" type="ORF">EDC14_101589</name>
</gene>
<evidence type="ECO:0000259" key="5">
    <source>
        <dbReference type="Pfam" id="PF13861"/>
    </source>
</evidence>
<dbReference type="Pfam" id="PF13861">
    <property type="entry name" value="FLgD_tudor"/>
    <property type="match status" value="1"/>
</dbReference>
<comment type="similarity">
    <text evidence="1 3">Belongs to the FlgD family.</text>
</comment>
<comment type="function">
    <text evidence="3">Required for flagellar hook formation. May act as a scaffolding protein.</text>
</comment>
<evidence type="ECO:0000256" key="1">
    <source>
        <dbReference type="ARBA" id="ARBA00010577"/>
    </source>
</evidence>
<comment type="caution">
    <text evidence="6">The sequence shown here is derived from an EMBL/GenBank/DDBJ whole genome shotgun (WGS) entry which is preliminary data.</text>
</comment>
<dbReference type="Proteomes" id="UP000295008">
    <property type="component" value="Unassembled WGS sequence"/>
</dbReference>
<keyword evidence="7" id="KW-1185">Reference proteome</keyword>
<evidence type="ECO:0000256" key="4">
    <source>
        <dbReference type="SAM" id="MobiDB-lite"/>
    </source>
</evidence>
<organism evidence="6 7">
    <name type="scientific">Hydrogenispora ethanolica</name>
    <dbReference type="NCBI Taxonomy" id="1082276"/>
    <lineage>
        <taxon>Bacteria</taxon>
        <taxon>Bacillati</taxon>
        <taxon>Bacillota</taxon>
        <taxon>Hydrogenispora</taxon>
    </lineage>
</organism>
<dbReference type="Pfam" id="PF03963">
    <property type="entry name" value="FlgD"/>
    <property type="match status" value="1"/>
</dbReference>
<evidence type="ECO:0000313" key="7">
    <source>
        <dbReference type="Proteomes" id="UP000295008"/>
    </source>
</evidence>
<feature type="region of interest" description="Disordered" evidence="4">
    <location>
        <begin position="1"/>
        <end position="21"/>
    </location>
</feature>
<dbReference type="OrthoDB" id="280334at2"/>
<dbReference type="GO" id="GO:0044781">
    <property type="term" value="P:bacterial-type flagellum organization"/>
    <property type="evidence" value="ECO:0007669"/>
    <property type="project" value="UniProtKB-UniRule"/>
</dbReference>
<dbReference type="RefSeq" id="WP_132014783.1">
    <property type="nucleotide sequence ID" value="NZ_SLUN01000015.1"/>
</dbReference>